<keyword evidence="4" id="KW-0804">Transcription</keyword>
<dbReference type="PRINTS" id="PR00038">
    <property type="entry name" value="HTHLUXR"/>
</dbReference>
<keyword evidence="9" id="KW-1185">Reference proteome</keyword>
<accession>A0ABY3RW95</accession>
<dbReference type="CDD" id="cd17535">
    <property type="entry name" value="REC_NarL-like"/>
    <property type="match status" value="1"/>
</dbReference>
<dbReference type="SUPFAM" id="SSF52172">
    <property type="entry name" value="CheY-like"/>
    <property type="match status" value="1"/>
</dbReference>
<keyword evidence="1 5" id="KW-0597">Phosphoprotein</keyword>
<dbReference type="EMBL" id="CP082781">
    <property type="protein sequence ID" value="UGS28352.1"/>
    <property type="molecule type" value="Genomic_DNA"/>
</dbReference>
<dbReference type="PROSITE" id="PS50043">
    <property type="entry name" value="HTH_LUXR_2"/>
    <property type="match status" value="1"/>
</dbReference>
<feature type="domain" description="Response regulatory" evidence="7">
    <location>
        <begin position="21"/>
        <end position="137"/>
    </location>
</feature>
<dbReference type="Pfam" id="PF00196">
    <property type="entry name" value="GerE"/>
    <property type="match status" value="1"/>
</dbReference>
<dbReference type="InterPro" id="IPR000792">
    <property type="entry name" value="Tscrpt_reg_LuxR_C"/>
</dbReference>
<dbReference type="Proteomes" id="UP001199642">
    <property type="component" value="Chromosome"/>
</dbReference>
<dbReference type="InterPro" id="IPR016032">
    <property type="entry name" value="Sig_transdc_resp-reg_C-effctor"/>
</dbReference>
<dbReference type="SUPFAM" id="SSF46894">
    <property type="entry name" value="C-terminal effector domain of the bipartite response regulators"/>
    <property type="match status" value="1"/>
</dbReference>
<feature type="domain" description="HTH luxR-type" evidence="6">
    <location>
        <begin position="168"/>
        <end position="233"/>
    </location>
</feature>
<protein>
    <submittedName>
        <fullName evidence="8">Response regulator transcription factor</fullName>
    </submittedName>
</protein>
<dbReference type="InterPro" id="IPR001789">
    <property type="entry name" value="Sig_transdc_resp-reg_receiver"/>
</dbReference>
<evidence type="ECO:0000259" key="7">
    <source>
        <dbReference type="PROSITE" id="PS50110"/>
    </source>
</evidence>
<feature type="modified residue" description="4-aspartylphosphate" evidence="5">
    <location>
        <position position="72"/>
    </location>
</feature>
<keyword evidence="2" id="KW-0805">Transcription regulation</keyword>
<dbReference type="Pfam" id="PF00072">
    <property type="entry name" value="Response_reg"/>
    <property type="match status" value="1"/>
</dbReference>
<dbReference type="InterPro" id="IPR039420">
    <property type="entry name" value="WalR-like"/>
</dbReference>
<dbReference type="PANTHER" id="PTHR43214">
    <property type="entry name" value="TWO-COMPONENT RESPONSE REGULATOR"/>
    <property type="match status" value="1"/>
</dbReference>
<gene>
    <name evidence="8" type="ORF">K8F61_09445</name>
</gene>
<evidence type="ECO:0000256" key="4">
    <source>
        <dbReference type="ARBA" id="ARBA00023163"/>
    </source>
</evidence>
<dbReference type="InterPro" id="IPR011006">
    <property type="entry name" value="CheY-like_superfamily"/>
</dbReference>
<dbReference type="InterPro" id="IPR058245">
    <property type="entry name" value="NreC/VraR/RcsB-like_REC"/>
</dbReference>
<dbReference type="CDD" id="cd06170">
    <property type="entry name" value="LuxR_C_like"/>
    <property type="match status" value="1"/>
</dbReference>
<proteinExistence type="predicted"/>
<evidence type="ECO:0000259" key="6">
    <source>
        <dbReference type="PROSITE" id="PS50043"/>
    </source>
</evidence>
<evidence type="ECO:0000313" key="8">
    <source>
        <dbReference type="EMBL" id="UGS28352.1"/>
    </source>
</evidence>
<organism evidence="8 9">
    <name type="scientific">Microbacterium resistens</name>
    <dbReference type="NCBI Taxonomy" id="156977"/>
    <lineage>
        <taxon>Bacteria</taxon>
        <taxon>Bacillati</taxon>
        <taxon>Actinomycetota</taxon>
        <taxon>Actinomycetes</taxon>
        <taxon>Micrococcales</taxon>
        <taxon>Microbacteriaceae</taxon>
        <taxon>Microbacterium</taxon>
    </lineage>
</organism>
<evidence type="ECO:0000256" key="2">
    <source>
        <dbReference type="ARBA" id="ARBA00023015"/>
    </source>
</evidence>
<reference evidence="8 9" key="1">
    <citation type="submission" date="2023-01" db="EMBL/GenBank/DDBJ databases">
        <title>Characterization of estradiol degrading bacteria Microbacterium sp. MZT7 and reveal degrading genes through genome analysis.</title>
        <authorList>
            <person name="Hao P."/>
            <person name="Gao Y."/>
        </authorList>
    </citation>
    <scope>NUCLEOTIDE SEQUENCE [LARGE SCALE GENOMIC DNA]</scope>
    <source>
        <strain evidence="8 9">MZT7</strain>
    </source>
</reference>
<evidence type="ECO:0000256" key="5">
    <source>
        <dbReference type="PROSITE-ProRule" id="PRU00169"/>
    </source>
</evidence>
<dbReference type="Gene3D" id="3.40.50.2300">
    <property type="match status" value="1"/>
</dbReference>
<name>A0ABY3RW95_9MICO</name>
<evidence type="ECO:0000256" key="3">
    <source>
        <dbReference type="ARBA" id="ARBA00023125"/>
    </source>
</evidence>
<dbReference type="SMART" id="SM00448">
    <property type="entry name" value="REC"/>
    <property type="match status" value="1"/>
</dbReference>
<dbReference type="SMART" id="SM00421">
    <property type="entry name" value="HTH_LUXR"/>
    <property type="match status" value="1"/>
</dbReference>
<evidence type="ECO:0000313" key="9">
    <source>
        <dbReference type="Proteomes" id="UP001199642"/>
    </source>
</evidence>
<dbReference type="PROSITE" id="PS00622">
    <property type="entry name" value="HTH_LUXR_1"/>
    <property type="match status" value="1"/>
</dbReference>
<keyword evidence="3" id="KW-0238">DNA-binding</keyword>
<dbReference type="PROSITE" id="PS50110">
    <property type="entry name" value="RESPONSE_REGULATORY"/>
    <property type="match status" value="1"/>
</dbReference>
<dbReference type="PANTHER" id="PTHR43214:SF24">
    <property type="entry name" value="TRANSCRIPTIONAL REGULATORY PROTEIN NARL-RELATED"/>
    <property type="match status" value="1"/>
</dbReference>
<evidence type="ECO:0000256" key="1">
    <source>
        <dbReference type="ARBA" id="ARBA00022553"/>
    </source>
</evidence>
<sequence length="242" mass="26067">MGAARRPGGAAIVTANEEQITVLIVDDHELSRLGNRLVLDSVDDITVVDEAATGEEAVAQVEALKPDVVLMDVRMPGMGGIEATRLITGASMDVRVVVLTTFDLDRYAFGSLQAGASAFLLKSATPDTLINAVRVVAQGDAVVEPRITRRLIDAFVAPDETAGAVTPRDERLDLLSPRELEVLACIGRGLSNQEISELFFLSAATVKTHVNRIFAKLDLRDRVQAVIFAREQSLHQDIDPAL</sequence>